<accession>A0A419T574</accession>
<feature type="binding site" evidence="9">
    <location>
        <position position="169"/>
    </location>
    <ligand>
        <name>[4Fe-4S] cluster</name>
        <dbReference type="ChEBI" id="CHEBI:49883"/>
        <note>4Fe-4S-S-AdoMet</note>
    </ligand>
</feature>
<dbReference type="SMART" id="SM00729">
    <property type="entry name" value="Elp3"/>
    <property type="match status" value="1"/>
</dbReference>
<dbReference type="PANTHER" id="PTHR30538">
    <property type="entry name" value="LYSINE 2,3-AMINOMUTASE-RELATED"/>
    <property type="match status" value="1"/>
</dbReference>
<keyword evidence="4 9" id="KW-0479">Metal-binding</keyword>
<evidence type="ECO:0000256" key="6">
    <source>
        <dbReference type="ARBA" id="ARBA00023004"/>
    </source>
</evidence>
<dbReference type="CDD" id="cd01335">
    <property type="entry name" value="Radical_SAM"/>
    <property type="match status" value="1"/>
</dbReference>
<protein>
    <submittedName>
        <fullName evidence="12">Glutamate 2,3-aminomutase</fullName>
    </submittedName>
</protein>
<keyword evidence="2 9" id="KW-0004">4Fe-4S</keyword>
<keyword evidence="3" id="KW-0949">S-adenosyl-L-methionine</keyword>
<keyword evidence="13" id="KW-1185">Reference proteome</keyword>
<dbReference type="SFLD" id="SFLDF00290">
    <property type="entry name" value="glutamate_2_3-aminomutase"/>
    <property type="match status" value="1"/>
</dbReference>
<evidence type="ECO:0000256" key="3">
    <source>
        <dbReference type="ARBA" id="ARBA00022691"/>
    </source>
</evidence>
<dbReference type="InterPro" id="IPR025895">
    <property type="entry name" value="LAM_C_dom"/>
</dbReference>
<dbReference type="InterPro" id="IPR030801">
    <property type="entry name" value="Glu_2_3_NH3_mut"/>
</dbReference>
<evidence type="ECO:0000256" key="10">
    <source>
        <dbReference type="PIRSR" id="PIRSR603739-50"/>
    </source>
</evidence>
<dbReference type="EMBL" id="MCIB01000010">
    <property type="protein sequence ID" value="RKD32579.1"/>
    <property type="molecule type" value="Genomic_DNA"/>
</dbReference>
<dbReference type="SFLD" id="SFLDS00029">
    <property type="entry name" value="Radical_SAM"/>
    <property type="match status" value="1"/>
</dbReference>
<dbReference type="OrthoDB" id="9768064at2"/>
<comment type="cofactor">
    <cofactor evidence="1 10">
        <name>pyridoxal 5'-phosphate</name>
        <dbReference type="ChEBI" id="CHEBI:597326"/>
    </cofactor>
</comment>
<evidence type="ECO:0000256" key="7">
    <source>
        <dbReference type="ARBA" id="ARBA00023014"/>
    </source>
</evidence>
<dbReference type="Gene3D" id="3.20.20.70">
    <property type="entry name" value="Aldolase class I"/>
    <property type="match status" value="1"/>
</dbReference>
<evidence type="ECO:0000313" key="13">
    <source>
        <dbReference type="Proteomes" id="UP000284177"/>
    </source>
</evidence>
<evidence type="ECO:0000313" key="12">
    <source>
        <dbReference type="EMBL" id="RKD32579.1"/>
    </source>
</evidence>
<keyword evidence="5 10" id="KW-0663">Pyridoxal phosphate</keyword>
<dbReference type="Gene3D" id="6.10.140.1170">
    <property type="match status" value="1"/>
</dbReference>
<evidence type="ECO:0000256" key="4">
    <source>
        <dbReference type="ARBA" id="ARBA00022723"/>
    </source>
</evidence>
<dbReference type="Proteomes" id="UP000284177">
    <property type="component" value="Unassembled WGS sequence"/>
</dbReference>
<dbReference type="PANTHER" id="PTHR30538:SF1">
    <property type="entry name" value="L-LYSINE 2,3-AMINOMUTASE"/>
    <property type="match status" value="1"/>
</dbReference>
<dbReference type="NCBIfam" id="TIGR00238">
    <property type="entry name" value="KamA family radical SAM protein"/>
    <property type="match status" value="1"/>
</dbReference>
<dbReference type="SFLD" id="SFLDG01070">
    <property type="entry name" value="PLP-dependent"/>
    <property type="match status" value="1"/>
</dbReference>
<dbReference type="GO" id="GO:0051539">
    <property type="term" value="F:4 iron, 4 sulfur cluster binding"/>
    <property type="evidence" value="ECO:0007669"/>
    <property type="project" value="UniProtKB-KW"/>
</dbReference>
<dbReference type="GO" id="GO:0046872">
    <property type="term" value="F:metal ion binding"/>
    <property type="evidence" value="ECO:0007669"/>
    <property type="project" value="UniProtKB-KW"/>
</dbReference>
<feature type="domain" description="Radical SAM core" evidence="11">
    <location>
        <begin position="155"/>
        <end position="376"/>
    </location>
</feature>
<feature type="binding site" evidence="9">
    <location>
        <position position="176"/>
    </location>
    <ligand>
        <name>[4Fe-4S] cluster</name>
        <dbReference type="ChEBI" id="CHEBI:49883"/>
        <note>4Fe-4S-S-AdoMet</note>
    </ligand>
</feature>
<dbReference type="InterPro" id="IPR003739">
    <property type="entry name" value="Lys_aminomutase/Glu_NH3_mut"/>
</dbReference>
<keyword evidence="6" id="KW-0408">Iron</keyword>
<dbReference type="Pfam" id="PF12544">
    <property type="entry name" value="LAM_C"/>
    <property type="match status" value="1"/>
</dbReference>
<dbReference type="PIRSF" id="PIRSF004911">
    <property type="entry name" value="DUF160"/>
    <property type="match status" value="1"/>
</dbReference>
<comment type="caution">
    <text evidence="12">The sequence shown here is derived from an EMBL/GenBank/DDBJ whole genome shotgun (WGS) entry which is preliminary data.</text>
</comment>
<feature type="binding site" evidence="9">
    <location>
        <position position="173"/>
    </location>
    <ligand>
        <name>[4Fe-4S] cluster</name>
        <dbReference type="ChEBI" id="CHEBI:49883"/>
        <note>4Fe-4S-S-AdoMet</note>
    </ligand>
</feature>
<evidence type="ECO:0000256" key="8">
    <source>
        <dbReference type="ARBA" id="ARBA00023235"/>
    </source>
</evidence>
<dbReference type="SUPFAM" id="SSF102114">
    <property type="entry name" value="Radical SAM enzymes"/>
    <property type="match status" value="1"/>
</dbReference>
<name>A0A419T574_9FIRM</name>
<proteinExistence type="predicted"/>
<dbReference type="InterPro" id="IPR007197">
    <property type="entry name" value="rSAM"/>
</dbReference>
<dbReference type="InterPro" id="IPR058240">
    <property type="entry name" value="rSAM_sf"/>
</dbReference>
<evidence type="ECO:0000256" key="2">
    <source>
        <dbReference type="ARBA" id="ARBA00022485"/>
    </source>
</evidence>
<evidence type="ECO:0000256" key="9">
    <source>
        <dbReference type="PIRSR" id="PIRSR004911-1"/>
    </source>
</evidence>
<reference evidence="12 13" key="1">
    <citation type="submission" date="2016-08" db="EMBL/GenBank/DDBJ databases">
        <title>Novel Firmicutes and Novel Genomes.</title>
        <authorList>
            <person name="Poppleton D.I."/>
            <person name="Gribaldo S."/>
        </authorList>
    </citation>
    <scope>NUCLEOTIDE SEQUENCE [LARGE SCALE GENOMIC DNA]</scope>
    <source>
        <strain evidence="12 13">CTT3</strain>
    </source>
</reference>
<evidence type="ECO:0000259" key="11">
    <source>
        <dbReference type="PROSITE" id="PS51918"/>
    </source>
</evidence>
<dbReference type="PROSITE" id="PS51918">
    <property type="entry name" value="RADICAL_SAM"/>
    <property type="match status" value="1"/>
</dbReference>
<dbReference type="FunFam" id="3.20.20.70:FF:000095">
    <property type="entry name" value="Lysine 2,3-aminomutase"/>
    <property type="match status" value="1"/>
</dbReference>
<dbReference type="InterPro" id="IPR006638">
    <property type="entry name" value="Elp3/MiaA/NifB-like_rSAM"/>
</dbReference>
<dbReference type="AlphaFoldDB" id="A0A419T574"/>
<dbReference type="NCBIfam" id="TIGR04368">
    <property type="entry name" value="Glu_2_3_NH3_mut"/>
    <property type="match status" value="1"/>
</dbReference>
<evidence type="ECO:0000256" key="5">
    <source>
        <dbReference type="ARBA" id="ARBA00022898"/>
    </source>
</evidence>
<dbReference type="Pfam" id="PF04055">
    <property type="entry name" value="Radical_SAM"/>
    <property type="match status" value="1"/>
</dbReference>
<dbReference type="InterPro" id="IPR013785">
    <property type="entry name" value="Aldolase_TIM"/>
</dbReference>
<sequence length="422" mass="49241">MLMDKISERRRVSLERAKELKSRIEDYLEERKKIPRGLYMQDEFEKAKKKILDVLGGTEEDWNDYKWQLSNRISDVETLSKIINLSDKEREAIEEIGKKYRWAVSPYYASLMDVDDKYDPIRLLAIPIAAEIENECGESDPMAEEYTNPAGSITRRYPDRLIINVTNECAMYCRHCQRRRNIGQKDEHTSTEVIKESIEYIRENKEIRDVLITGGDALTIPDDRLEWILQELKSIPHVEYIRLGSRTPVTLPQRITDDLVNMLKKYHPIYLNTHFNHPKEITEESKKACEKLANAGIPLGNQAVLLNGINNDKYVMRSLNHELLKIRVRPYYIFHAKHVKGTTHFNTSIDDGIEIMEYLRGYTSGMAIPTYIVNAPKGQGKTPILPEYLISRGKDYFMIRTWEGKVIKVENQPTKDIREILY</sequence>
<evidence type="ECO:0000256" key="1">
    <source>
        <dbReference type="ARBA" id="ARBA00001933"/>
    </source>
</evidence>
<feature type="modified residue" description="N6-(pyridoxal phosphate)lysine" evidence="10">
    <location>
        <position position="381"/>
    </location>
</feature>
<organism evidence="12 13">
    <name type="scientific">Thermohalobacter berrensis</name>
    <dbReference type="NCBI Taxonomy" id="99594"/>
    <lineage>
        <taxon>Bacteria</taxon>
        <taxon>Bacillati</taxon>
        <taxon>Bacillota</taxon>
        <taxon>Tissierellia</taxon>
        <taxon>Tissierellales</taxon>
        <taxon>Thermohalobacteraceae</taxon>
        <taxon>Thermohalobacter</taxon>
    </lineage>
</organism>
<keyword evidence="8" id="KW-0413">Isomerase</keyword>
<keyword evidence="7 9" id="KW-0411">Iron-sulfur</keyword>
<gene>
    <name evidence="12" type="ORF">BET03_10920</name>
</gene>
<dbReference type="GO" id="GO:0016869">
    <property type="term" value="F:intramolecular aminotransferase activity"/>
    <property type="evidence" value="ECO:0007669"/>
    <property type="project" value="InterPro"/>
</dbReference>